<keyword evidence="3" id="KW-1185">Reference proteome</keyword>
<dbReference type="RefSeq" id="WP_178366859.1">
    <property type="nucleotide sequence ID" value="NZ_JACADJ010000033.1"/>
</dbReference>
<dbReference type="Proteomes" id="UP000553343">
    <property type="component" value="Unassembled WGS sequence"/>
</dbReference>
<sequence>MYFTDSLLLKHCKKALIPVVFFVFCLTGVAVPASALNLSNVNVVPRKLTPGETVGISFFISQRADVTIQIFTPDFDVVRHLTRNESRPGGVNTFKWDGRDDNGKQVPNEAYLVGIEAETSGGETVVYDPTTVSGGEYCDLHIQDVRQTDNIYSIAYSVSSPSRVDLKAGVRNGPMLKTLIDWQPKTAGVYTLSWNALDDTGRINVMDLTGAHLMLDGFALPENAIIVEGSSQNYLEYRKTLPRPEDSLLSYQSARQAILERQNQGISAQSLVQRALNTAPRFTVYLNTDDTTGLAEKSVQQVSGEIQLKAVISPESMDMLNEARFELIIFIDYRRFDEEEHAHTPYVYTLDTTSLSNGEHMITINLVGLTGQVGSYSFKVDVNN</sequence>
<proteinExistence type="predicted"/>
<comment type="caution">
    <text evidence="2">The sequence shown here is derived from an EMBL/GenBank/DDBJ whole genome shotgun (WGS) entry which is preliminary data.</text>
</comment>
<name>A0A850SVM5_9BACT</name>
<accession>A0A850SVM5</accession>
<dbReference type="AlphaFoldDB" id="A0A850SVM5"/>
<dbReference type="EMBL" id="JACADJ010000033">
    <property type="protein sequence ID" value="NWH05404.1"/>
    <property type="molecule type" value="Genomic_DNA"/>
</dbReference>
<evidence type="ECO:0000259" key="1">
    <source>
        <dbReference type="Pfam" id="PF13860"/>
    </source>
</evidence>
<organism evidence="2 3">
    <name type="scientific">Desulfobacter latus</name>
    <dbReference type="NCBI Taxonomy" id="2292"/>
    <lineage>
        <taxon>Bacteria</taxon>
        <taxon>Pseudomonadati</taxon>
        <taxon>Thermodesulfobacteriota</taxon>
        <taxon>Desulfobacteria</taxon>
        <taxon>Desulfobacterales</taxon>
        <taxon>Desulfobacteraceae</taxon>
        <taxon>Desulfobacter</taxon>
    </lineage>
</organism>
<gene>
    <name evidence="2" type="ORF">HXW94_10465</name>
</gene>
<feature type="domain" description="FlgD/Vpr Ig-like" evidence="1">
    <location>
        <begin position="51"/>
        <end position="120"/>
    </location>
</feature>
<dbReference type="Pfam" id="PF13860">
    <property type="entry name" value="FlgD_ig"/>
    <property type="match status" value="1"/>
</dbReference>
<evidence type="ECO:0000313" key="3">
    <source>
        <dbReference type="Proteomes" id="UP000553343"/>
    </source>
</evidence>
<evidence type="ECO:0000313" key="2">
    <source>
        <dbReference type="EMBL" id="NWH05404.1"/>
    </source>
</evidence>
<dbReference type="Gene3D" id="2.60.40.4070">
    <property type="match status" value="1"/>
</dbReference>
<reference evidence="2 3" key="1">
    <citation type="submission" date="2020-06" db="EMBL/GenBank/DDBJ databases">
        <title>High-quality draft genome of sulfate reducer Desulfobacter latus type strain AcrS2 isolated from marine sediment.</title>
        <authorList>
            <person name="Hoppe M."/>
            <person name="Larsen C.K."/>
            <person name="Marshall I.P.G."/>
            <person name="Schramm A."/>
            <person name="Marietou A.G."/>
        </authorList>
    </citation>
    <scope>NUCLEOTIDE SEQUENCE [LARGE SCALE GENOMIC DNA]</scope>
    <source>
        <strain evidence="2 3">AcRS2</strain>
    </source>
</reference>
<dbReference type="InterPro" id="IPR025965">
    <property type="entry name" value="FlgD/Vpr_Ig-like"/>
</dbReference>
<protein>
    <recommendedName>
        <fullName evidence="1">FlgD/Vpr Ig-like domain-containing protein</fullName>
    </recommendedName>
</protein>